<accession>A0ACB8SWT8</accession>
<protein>
    <submittedName>
        <fullName evidence="1">Uncharacterized protein</fullName>
    </submittedName>
</protein>
<proteinExistence type="predicted"/>
<keyword evidence="2" id="KW-1185">Reference proteome</keyword>
<comment type="caution">
    <text evidence="1">The sequence shown here is derived from an EMBL/GenBank/DDBJ whole genome shotgun (WGS) entry which is preliminary data.</text>
</comment>
<gene>
    <name evidence="1" type="ORF">BV25DRAFT_1806417</name>
</gene>
<reference evidence="1" key="1">
    <citation type="submission" date="2021-03" db="EMBL/GenBank/DDBJ databases">
        <authorList>
            <consortium name="DOE Joint Genome Institute"/>
            <person name="Ahrendt S."/>
            <person name="Looney B.P."/>
            <person name="Miyauchi S."/>
            <person name="Morin E."/>
            <person name="Drula E."/>
            <person name="Courty P.E."/>
            <person name="Chicoki N."/>
            <person name="Fauchery L."/>
            <person name="Kohler A."/>
            <person name="Kuo A."/>
            <person name="Labutti K."/>
            <person name="Pangilinan J."/>
            <person name="Lipzen A."/>
            <person name="Riley R."/>
            <person name="Andreopoulos W."/>
            <person name="He G."/>
            <person name="Johnson J."/>
            <person name="Barry K.W."/>
            <person name="Grigoriev I.V."/>
            <person name="Nagy L."/>
            <person name="Hibbett D."/>
            <person name="Henrissat B."/>
            <person name="Matheny P.B."/>
            <person name="Labbe J."/>
            <person name="Martin F."/>
        </authorList>
    </citation>
    <scope>NUCLEOTIDE SEQUENCE</scope>
    <source>
        <strain evidence="1">HHB10654</strain>
    </source>
</reference>
<reference evidence="1" key="2">
    <citation type="journal article" date="2022" name="New Phytol.">
        <title>Evolutionary transition to the ectomycorrhizal habit in the genomes of a hyperdiverse lineage of mushroom-forming fungi.</title>
        <authorList>
            <person name="Looney B."/>
            <person name="Miyauchi S."/>
            <person name="Morin E."/>
            <person name="Drula E."/>
            <person name="Courty P.E."/>
            <person name="Kohler A."/>
            <person name="Kuo A."/>
            <person name="LaButti K."/>
            <person name="Pangilinan J."/>
            <person name="Lipzen A."/>
            <person name="Riley R."/>
            <person name="Andreopoulos W."/>
            <person name="He G."/>
            <person name="Johnson J."/>
            <person name="Nolan M."/>
            <person name="Tritt A."/>
            <person name="Barry K.W."/>
            <person name="Grigoriev I.V."/>
            <person name="Nagy L.G."/>
            <person name="Hibbett D."/>
            <person name="Henrissat B."/>
            <person name="Matheny P.B."/>
            <person name="Labbe J."/>
            <person name="Martin F.M."/>
        </authorList>
    </citation>
    <scope>NUCLEOTIDE SEQUENCE</scope>
    <source>
        <strain evidence="1">HHB10654</strain>
    </source>
</reference>
<evidence type="ECO:0000313" key="1">
    <source>
        <dbReference type="EMBL" id="KAI0060949.1"/>
    </source>
</evidence>
<dbReference type="EMBL" id="MU277215">
    <property type="protein sequence ID" value="KAI0060949.1"/>
    <property type="molecule type" value="Genomic_DNA"/>
</dbReference>
<organism evidence="1 2">
    <name type="scientific">Artomyces pyxidatus</name>
    <dbReference type="NCBI Taxonomy" id="48021"/>
    <lineage>
        <taxon>Eukaryota</taxon>
        <taxon>Fungi</taxon>
        <taxon>Dikarya</taxon>
        <taxon>Basidiomycota</taxon>
        <taxon>Agaricomycotina</taxon>
        <taxon>Agaricomycetes</taxon>
        <taxon>Russulales</taxon>
        <taxon>Auriscalpiaceae</taxon>
        <taxon>Artomyces</taxon>
    </lineage>
</organism>
<dbReference type="Proteomes" id="UP000814140">
    <property type="component" value="Unassembled WGS sequence"/>
</dbReference>
<evidence type="ECO:0000313" key="2">
    <source>
        <dbReference type="Proteomes" id="UP000814140"/>
    </source>
</evidence>
<sequence>MCAATGLVTVAIAPDKDGGREAIVGGALWLAPGQKMDPSALTLVRISPWRTIWQWGATSLKRLFLAYTPAVEKAVADAFAKRGRDRLDSWHLMEIGVDPAYEGQGFCGLLLRDGFARASPKPIHLEATTPRSRDIYKHHGFEVDEEHWFGMGEVNAQGLPAKGEAATGWPDSIMTKVSIVFVIVLMNAMFTHGWMQWET</sequence>
<name>A0ACB8SWT8_9AGAM</name>